<organism evidence="3 4">
    <name type="scientific">Aspergillus leporis</name>
    <dbReference type="NCBI Taxonomy" id="41062"/>
    <lineage>
        <taxon>Eukaryota</taxon>
        <taxon>Fungi</taxon>
        <taxon>Dikarya</taxon>
        <taxon>Ascomycota</taxon>
        <taxon>Pezizomycotina</taxon>
        <taxon>Eurotiomycetes</taxon>
        <taxon>Eurotiomycetidae</taxon>
        <taxon>Eurotiales</taxon>
        <taxon>Aspergillaceae</taxon>
        <taxon>Aspergillus</taxon>
        <taxon>Aspergillus subgen. Circumdati</taxon>
    </lineage>
</organism>
<dbReference type="Proteomes" id="UP000326565">
    <property type="component" value="Unassembled WGS sequence"/>
</dbReference>
<dbReference type="InterPro" id="IPR013860">
    <property type="entry name" value="AreA_GATA"/>
</dbReference>
<protein>
    <recommendedName>
        <fullName evidence="2">Nitrogen regulatory protein areA GATA-like domain-containing protein</fullName>
    </recommendedName>
</protein>
<accession>A0A5N5XCR3</accession>
<dbReference type="InterPro" id="IPR052292">
    <property type="entry name" value="Glucose_repression_reg"/>
</dbReference>
<dbReference type="EMBL" id="ML732174">
    <property type="protein sequence ID" value="KAB8076960.1"/>
    <property type="molecule type" value="Genomic_DNA"/>
</dbReference>
<feature type="compositionally biased region" description="Polar residues" evidence="1">
    <location>
        <begin position="124"/>
        <end position="137"/>
    </location>
</feature>
<dbReference type="PANTHER" id="PTHR28051:SF1">
    <property type="entry name" value="PROTEIN MTL1-RELATED"/>
    <property type="match status" value="1"/>
</dbReference>
<reference evidence="3 4" key="1">
    <citation type="submission" date="2019-04" db="EMBL/GenBank/DDBJ databases">
        <title>Friends and foes A comparative genomics study of 23 Aspergillus species from section Flavi.</title>
        <authorList>
            <consortium name="DOE Joint Genome Institute"/>
            <person name="Kjaerbolling I."/>
            <person name="Vesth T."/>
            <person name="Frisvad J.C."/>
            <person name="Nybo J.L."/>
            <person name="Theobald S."/>
            <person name="Kildgaard S."/>
            <person name="Isbrandt T."/>
            <person name="Kuo A."/>
            <person name="Sato A."/>
            <person name="Lyhne E.K."/>
            <person name="Kogle M.E."/>
            <person name="Wiebenga A."/>
            <person name="Kun R.S."/>
            <person name="Lubbers R.J."/>
            <person name="Makela M.R."/>
            <person name="Barry K."/>
            <person name="Chovatia M."/>
            <person name="Clum A."/>
            <person name="Daum C."/>
            <person name="Haridas S."/>
            <person name="He G."/>
            <person name="LaButti K."/>
            <person name="Lipzen A."/>
            <person name="Mondo S."/>
            <person name="Riley R."/>
            <person name="Salamov A."/>
            <person name="Simmons B.A."/>
            <person name="Magnuson J.K."/>
            <person name="Henrissat B."/>
            <person name="Mortensen U.H."/>
            <person name="Larsen T.O."/>
            <person name="Devries R.P."/>
            <person name="Grigoriev I.V."/>
            <person name="Machida M."/>
            <person name="Baker S.E."/>
            <person name="Andersen M.R."/>
        </authorList>
    </citation>
    <scope>NUCLEOTIDE SEQUENCE [LARGE SCALE GENOMIC DNA]</scope>
    <source>
        <strain evidence="3 4">CBS 151.66</strain>
    </source>
</reference>
<keyword evidence="4" id="KW-1185">Reference proteome</keyword>
<dbReference type="GO" id="GO:0042149">
    <property type="term" value="P:cellular response to glucose starvation"/>
    <property type="evidence" value="ECO:0007669"/>
    <property type="project" value="TreeGrafter"/>
</dbReference>
<evidence type="ECO:0000313" key="4">
    <source>
        <dbReference type="Proteomes" id="UP000326565"/>
    </source>
</evidence>
<feature type="region of interest" description="Disordered" evidence="1">
    <location>
        <begin position="121"/>
        <end position="148"/>
    </location>
</feature>
<gene>
    <name evidence="3" type="ORF">BDV29DRAFT_199555</name>
</gene>
<dbReference type="GO" id="GO:0005773">
    <property type="term" value="C:vacuole"/>
    <property type="evidence" value="ECO:0007669"/>
    <property type="project" value="GOC"/>
</dbReference>
<dbReference type="Pfam" id="PF08550">
    <property type="entry name" value="GATA_AreA"/>
    <property type="match status" value="1"/>
</dbReference>
<name>A0A5N5XCR3_9EURO</name>
<evidence type="ECO:0000259" key="2">
    <source>
        <dbReference type="Pfam" id="PF08550"/>
    </source>
</evidence>
<dbReference type="OrthoDB" id="5563539at2759"/>
<dbReference type="AlphaFoldDB" id="A0A5N5XCR3"/>
<evidence type="ECO:0000256" key="1">
    <source>
        <dbReference type="SAM" id="MobiDB-lite"/>
    </source>
</evidence>
<dbReference type="PANTHER" id="PTHR28051">
    <property type="entry name" value="PROTEIN MTL1-RELATED"/>
    <property type="match status" value="1"/>
</dbReference>
<dbReference type="GO" id="GO:0007039">
    <property type="term" value="P:protein catabolic process in the vacuole"/>
    <property type="evidence" value="ECO:0007669"/>
    <property type="project" value="TreeGrafter"/>
</dbReference>
<evidence type="ECO:0000313" key="3">
    <source>
        <dbReference type="EMBL" id="KAB8076960.1"/>
    </source>
</evidence>
<sequence>MCSSRLLSPAYSGCPNSASQERHLRFLSDPLRCPTAQRYFLVDSDYSPKDCPSPTVPATCPIPPSPDRSRTMADHLAPTPATIDSISFSVTVDQQDNDIIFPSYDANLRLLQTPEAPSEIFAGSSASPQGLQCSNPRTAAADDSSIEEKPSSQIDYLSHEWKEEDLWTSWRYVFARRGTYNTSARLENASWRNWARLKLNLSTVSPESLNWLKDCDTTWLYGPLKKCNKREQVLSVANPRSRLGTQTIQVARKPILKRRPTPEFILQYSLSQCTLLQHHVPIARAKEVVSSHNFPSSQQSVSKLGQMPSQLSHDFSLAFLDHNPTNTSSSILGSPSNRRHIEFNNEVVQWMAVEAGGDEDGECIFEDGSSSESDNVVAMTKHFSRWMPASEGGANLPNGLYIENSMIAPLPPTTLKNRGDAPDPPRCSTENGVFGYLSTSTPFSISPETLRSSGSAKFFLDDEDNDFDFS</sequence>
<proteinExistence type="predicted"/>
<feature type="domain" description="Nitrogen regulatory protein areA GATA-like" evidence="2">
    <location>
        <begin position="169"/>
        <end position="196"/>
    </location>
</feature>